<reference evidence="1 2" key="1">
    <citation type="submission" date="2020-02" db="EMBL/GenBank/DDBJ databases">
        <title>A complete genome of a marine bacterium Vibrio sp. ZWAL4003 isolated from the mangrove sediment with the ability to degrade polysaccharides.</title>
        <authorList>
            <person name="Wu J."/>
            <person name="Qu W."/>
            <person name="Zeng R."/>
        </authorList>
    </citation>
    <scope>NUCLEOTIDE SEQUENCE [LARGE SCALE GENOMIC DNA]</scope>
    <source>
        <strain evidence="1 2">ZWAL4003</strain>
    </source>
</reference>
<evidence type="ECO:0000313" key="1">
    <source>
        <dbReference type="EMBL" id="QIH43448.1"/>
    </source>
</evidence>
<dbReference type="AlphaFoldDB" id="A0A6G7CN22"/>
<dbReference type="EMBL" id="CP049332">
    <property type="protein sequence ID" value="QIH43448.1"/>
    <property type="molecule type" value="Genomic_DNA"/>
</dbReference>
<proteinExistence type="predicted"/>
<protein>
    <submittedName>
        <fullName evidence="1">Uncharacterized protein</fullName>
    </submittedName>
</protein>
<evidence type="ECO:0000313" key="2">
    <source>
        <dbReference type="Proteomes" id="UP000503003"/>
    </source>
</evidence>
<dbReference type="KEGG" id="vzi:G5S32_15740"/>
<name>A0A6G7CN22_9VIBR</name>
<organism evidence="1 2">
    <name type="scientific">Vibrio ziniensis</name>
    <dbReference type="NCBI Taxonomy" id="2711221"/>
    <lineage>
        <taxon>Bacteria</taxon>
        <taxon>Pseudomonadati</taxon>
        <taxon>Pseudomonadota</taxon>
        <taxon>Gammaproteobacteria</taxon>
        <taxon>Vibrionales</taxon>
        <taxon>Vibrionaceae</taxon>
        <taxon>Vibrio</taxon>
    </lineage>
</organism>
<sequence>MATSSEFILAPRIDERKMREESKKMEIELRRTAKQAADDFDFWMGKGFERGVETGGDKVKNKLKHLQGFLMLTGANLASEAVMAAAGVAKDIVTKAFQGAEEYAQIARERLNDMSDISDTADALGINRGRYAALSAVGISARLDQSDLRGLLSGFVGALERPEMAAYKSSAEKNGIESSFLDFIGSMAKLTPEVAAQYMNQVFGDEDALLASRFMSPFKKMLANNSDLTFQNFVDTMMGGNVRTNDLGEALNRGEGAAAVLSQGDAEAFQKRIINGITQNQAKNIVDLDASEERRIQANIDVLDLKVKGKILADNAEIKVVNAERGLIGSAASYSQGNSQRWNALVEAGNQPINSLGAWSNFMDKLWDFGTYSPLKATTGKGIFGNITDYMDAKGASINQMMVDIADKESQNNKNRGDVGALK</sequence>
<dbReference type="Proteomes" id="UP000503003">
    <property type="component" value="Chromosome 2"/>
</dbReference>
<dbReference type="RefSeq" id="WP_165312982.1">
    <property type="nucleotide sequence ID" value="NZ_CP049332.1"/>
</dbReference>
<gene>
    <name evidence="1" type="ORF">G5S32_15740</name>
</gene>
<keyword evidence="2" id="KW-1185">Reference proteome</keyword>
<accession>A0A6G7CN22</accession>